<feature type="domain" description="MAGE" evidence="2">
    <location>
        <begin position="414"/>
        <end position="585"/>
    </location>
</feature>
<feature type="region of interest" description="Disordered" evidence="1">
    <location>
        <begin position="242"/>
        <end position="298"/>
    </location>
</feature>
<feature type="compositionally biased region" description="Acidic residues" evidence="1">
    <location>
        <begin position="354"/>
        <end position="363"/>
    </location>
</feature>
<dbReference type="InterPro" id="IPR002190">
    <property type="entry name" value="MHD_dom"/>
</dbReference>
<dbReference type="Ensembl" id="ENSBTAT00000068816.2">
    <property type="protein sequence ID" value="ENSBTAP00000068517.1"/>
    <property type="gene ID" value="ENSBTAG00000052987.2"/>
</dbReference>
<dbReference type="PROSITE" id="PS50838">
    <property type="entry name" value="MAGE"/>
    <property type="match status" value="1"/>
</dbReference>
<feature type="region of interest" description="Disordered" evidence="1">
    <location>
        <begin position="139"/>
        <end position="208"/>
    </location>
</feature>
<evidence type="ECO:0000256" key="1">
    <source>
        <dbReference type="SAM" id="MobiDB-lite"/>
    </source>
</evidence>
<dbReference type="InterPro" id="IPR041899">
    <property type="entry name" value="MAGE_WH2"/>
</dbReference>
<evidence type="ECO:0000259" key="2">
    <source>
        <dbReference type="PROSITE" id="PS50838"/>
    </source>
</evidence>
<protein>
    <submittedName>
        <fullName evidence="3">Melanoma antigen family D, 4B</fullName>
    </submittedName>
</protein>
<dbReference type="Proteomes" id="UP000009136">
    <property type="component" value="Chromosome X"/>
</dbReference>
<dbReference type="SMART" id="SM01373">
    <property type="entry name" value="MAGE"/>
    <property type="match status" value="1"/>
</dbReference>
<feature type="compositionally biased region" description="Low complexity" evidence="1">
    <location>
        <begin position="185"/>
        <end position="207"/>
    </location>
</feature>
<dbReference type="Pfam" id="PF01454">
    <property type="entry name" value="MAGE"/>
    <property type="match status" value="1"/>
</dbReference>
<dbReference type="InterPro" id="IPR037445">
    <property type="entry name" value="MAGE"/>
</dbReference>
<dbReference type="STRING" id="9913.ENSBTAP00000068517"/>
<sequence>MAEGSYRKESEGYNVEDMDEGSDEVGEEDMVEGNDYEEFGAFGGYGALTSFDIRILRAFGSLGPGFRILANEPWELENPVLARTLLEAFRMDPETLANETAARAANVARAAASNQAARAAATAARATYNQVVTNHHPVATHQASGGDTQPMTSAAQAPAATPETSVASPHSSRMLVNSEMAAPGAPARSPQPQTSSQAQEAAAEGPSTACAFPQASRASEMDATRPKTAFLGQNDAFDFSQPAGVSGMAFPRPKRPAPAQEAATEGPSVASRGTQAASAGEGAATRPKTTKSGKALAKTRWVEPQNVVAAAAAKAKMATSIPEPESAAATSQQSAEPWARMGGKRTKKSKHLDDEYESGEEEREPPAVPPTWRASQPLLTTARPQVAPRPSMALRSQVPSRHVLCLPPRNVTLLQERANKLVKYLMIKDYKKIPIKRSDMLKDVIREYDEHFPEIIERATYTLEKVGVGPGAALWSRSSREPLTKDTPRLSLLLVILGVIFMNGNRASEAVLWEALRKMGLRPGVRHPFLGDLRKLITEDFVKQKYLEYKKGPQLAAHPEYEFLWGLRACHETSKMRVLRFIAQVGRACVLAASSHTWFVSMPGWDDIQVELLTWDEDGDFGDAWSRIPFAFWARYHQYILNSNRANRRGTWRAGVSSGTNGAASASMLDGPSTSSTIRTQKRSRFAFWPDYHQYILNSNRANRRMLPGGLCQQSHQSAGQRQLMLDGPAPAPTHSGPRGETAARTSASFFSWISVRLEPHYTGPLGGWRWGGAGRISLAGRPGVSWGNE</sequence>
<dbReference type="PANTHER" id="PTHR11736">
    <property type="entry name" value="MELANOMA-ASSOCIATED ANTIGEN MAGE ANTIGEN"/>
    <property type="match status" value="1"/>
</dbReference>
<dbReference type="SMR" id="A0A3Q1MDL6"/>
<reference evidence="3" key="2">
    <citation type="submission" date="2025-08" db="UniProtKB">
        <authorList>
            <consortium name="Ensembl"/>
        </authorList>
    </citation>
    <scope>IDENTIFICATION</scope>
    <source>
        <strain evidence="3">Hereford</strain>
    </source>
</reference>
<proteinExistence type="predicted"/>
<feature type="compositionally biased region" description="Polar residues" evidence="1">
    <location>
        <begin position="162"/>
        <end position="175"/>
    </location>
</feature>
<gene>
    <name evidence="3" type="primary">MAGED4B</name>
    <name evidence="3" type="synonym">LOC112445144</name>
</gene>
<reference evidence="3" key="3">
    <citation type="submission" date="2025-09" db="UniProtKB">
        <authorList>
            <consortium name="Ensembl"/>
        </authorList>
    </citation>
    <scope>IDENTIFICATION</scope>
    <source>
        <strain evidence="3">Hereford</strain>
    </source>
</reference>
<feature type="compositionally biased region" description="Acidic residues" evidence="1">
    <location>
        <begin position="14"/>
        <end position="27"/>
    </location>
</feature>
<dbReference type="Gene3D" id="1.10.10.1210">
    <property type="entry name" value="MAGE homology domain, winged helix WH2 motif"/>
    <property type="match status" value="1"/>
</dbReference>
<dbReference type="Gene3D" id="1.10.10.1200">
    <property type="entry name" value="MAGE homology domain, winged helix WH1 motif"/>
    <property type="match status" value="1"/>
</dbReference>
<feature type="region of interest" description="Disordered" evidence="1">
    <location>
        <begin position="321"/>
        <end position="377"/>
    </location>
</feature>
<dbReference type="GO" id="GO:0005634">
    <property type="term" value="C:nucleus"/>
    <property type="evidence" value="ECO:0000318"/>
    <property type="project" value="GO_Central"/>
</dbReference>
<accession>A0A3Q1MDL6</accession>
<evidence type="ECO:0000313" key="3">
    <source>
        <dbReference type="Ensembl" id="ENSBTAP00000068517.1"/>
    </source>
</evidence>
<reference evidence="3" key="1">
    <citation type="submission" date="2018-03" db="EMBL/GenBank/DDBJ databases">
        <title>ARS-UCD1.2.</title>
        <authorList>
            <person name="Rosen B.D."/>
            <person name="Bickhart D.M."/>
            <person name="Koren S."/>
            <person name="Schnabel R.D."/>
            <person name="Hall R."/>
            <person name="Zimin A."/>
            <person name="Dreischer C."/>
            <person name="Schultheiss S."/>
            <person name="Schroeder S.G."/>
            <person name="Elsik C.G."/>
            <person name="Couldrey C."/>
            <person name="Liu G.E."/>
            <person name="Van Tassell C.P."/>
            <person name="Phillippy A.M."/>
            <person name="Smith T.P.L."/>
            <person name="Medrano J.F."/>
        </authorList>
    </citation>
    <scope>NUCLEOTIDE SEQUENCE [LARGE SCALE GENOMIC DNA]</scope>
    <source>
        <strain evidence="3">Hereford</strain>
    </source>
</reference>
<feature type="compositionally biased region" description="Polar residues" evidence="1">
    <location>
        <begin position="141"/>
        <end position="155"/>
    </location>
</feature>
<dbReference type="InterPro" id="IPR041898">
    <property type="entry name" value="MAGE_WH1"/>
</dbReference>
<dbReference type="GlyGen" id="A0A3Q1MDL6">
    <property type="glycosylation" value="1 site"/>
</dbReference>
<dbReference type="VEuPathDB" id="HostDB:ENSBTAG00000052987"/>
<feature type="compositionally biased region" description="Basic and acidic residues" evidence="1">
    <location>
        <begin position="1"/>
        <end position="11"/>
    </location>
</feature>
<organism evidence="3 4">
    <name type="scientific">Bos taurus</name>
    <name type="common">Bovine</name>
    <dbReference type="NCBI Taxonomy" id="9913"/>
    <lineage>
        <taxon>Eukaryota</taxon>
        <taxon>Metazoa</taxon>
        <taxon>Chordata</taxon>
        <taxon>Craniata</taxon>
        <taxon>Vertebrata</taxon>
        <taxon>Euteleostomi</taxon>
        <taxon>Mammalia</taxon>
        <taxon>Eutheria</taxon>
        <taxon>Laurasiatheria</taxon>
        <taxon>Artiodactyla</taxon>
        <taxon>Ruminantia</taxon>
        <taxon>Pecora</taxon>
        <taxon>Bovidae</taxon>
        <taxon>Bovinae</taxon>
        <taxon>Bos</taxon>
    </lineage>
</organism>
<dbReference type="Bgee" id="ENSBTAG00000052987">
    <property type="expression patterns" value="Expressed in floor plate of diencephalon and 103 other cell types or tissues"/>
</dbReference>
<feature type="region of interest" description="Disordered" evidence="1">
    <location>
        <begin position="1"/>
        <end position="27"/>
    </location>
</feature>
<feature type="compositionally biased region" description="Low complexity" evidence="1">
    <location>
        <begin position="321"/>
        <end position="337"/>
    </location>
</feature>
<dbReference type="InParanoid" id="A0A3Q1MDL6"/>
<feature type="compositionally biased region" description="Polar residues" evidence="1">
    <location>
        <begin position="712"/>
        <end position="721"/>
    </location>
</feature>
<evidence type="ECO:0000313" key="4">
    <source>
        <dbReference type="Proteomes" id="UP000009136"/>
    </source>
</evidence>
<keyword evidence="4" id="KW-1185">Reference proteome</keyword>
<dbReference type="GO" id="GO:0000122">
    <property type="term" value="P:negative regulation of transcription by RNA polymerase II"/>
    <property type="evidence" value="ECO:0000318"/>
    <property type="project" value="GO_Central"/>
</dbReference>
<dbReference type="PANTHER" id="PTHR11736:SF37">
    <property type="entry name" value="MELANOMA-ASSOCIATED ANTIGEN D4"/>
    <property type="match status" value="1"/>
</dbReference>
<feature type="region of interest" description="Disordered" evidence="1">
    <location>
        <begin position="710"/>
        <end position="743"/>
    </location>
</feature>
<name>A0A3Q1MDL6_BOVIN</name>
<dbReference type="GeneTree" id="ENSGT00940000162389"/>
<dbReference type="FunFam" id="1.10.10.1210:FF:000001">
    <property type="entry name" value="melanoma-associated antigen D1"/>
    <property type="match status" value="1"/>
</dbReference>
<dbReference type="AlphaFoldDB" id="A0A3Q1MDL6"/>